<dbReference type="Gene3D" id="3.30.450.40">
    <property type="match status" value="1"/>
</dbReference>
<evidence type="ECO:0000313" key="3">
    <source>
        <dbReference type="Proteomes" id="UP000321089"/>
    </source>
</evidence>
<dbReference type="InterPro" id="IPR029787">
    <property type="entry name" value="Nucleotide_cyclase"/>
</dbReference>
<dbReference type="InterPro" id="IPR003018">
    <property type="entry name" value="GAF"/>
</dbReference>
<dbReference type="CDD" id="cd01949">
    <property type="entry name" value="GGDEF"/>
    <property type="match status" value="1"/>
</dbReference>
<dbReference type="EMBL" id="BKBC01000018">
    <property type="protein sequence ID" value="GEQ21203.1"/>
    <property type="molecule type" value="Genomic_DNA"/>
</dbReference>
<dbReference type="AlphaFoldDB" id="A0A512TM18"/>
<evidence type="ECO:0000313" key="2">
    <source>
        <dbReference type="EMBL" id="GEQ21203.1"/>
    </source>
</evidence>
<dbReference type="PROSITE" id="PS50887">
    <property type="entry name" value="GGDEF"/>
    <property type="match status" value="1"/>
</dbReference>
<proteinExistence type="predicted"/>
<dbReference type="RefSeq" id="WP_146868348.1">
    <property type="nucleotide sequence ID" value="NZ_BKBC01000018.1"/>
</dbReference>
<dbReference type="SUPFAM" id="SSF55073">
    <property type="entry name" value="Nucleotide cyclase"/>
    <property type="match status" value="1"/>
</dbReference>
<dbReference type="NCBIfam" id="TIGR00254">
    <property type="entry name" value="GGDEF"/>
    <property type="match status" value="1"/>
</dbReference>
<comment type="caution">
    <text evidence="2">The sequence shown here is derived from an EMBL/GenBank/DDBJ whole genome shotgun (WGS) entry which is preliminary data.</text>
</comment>
<accession>A0A512TM18</accession>
<dbReference type="InterPro" id="IPR043128">
    <property type="entry name" value="Rev_trsase/Diguanyl_cyclase"/>
</dbReference>
<dbReference type="InterPro" id="IPR029016">
    <property type="entry name" value="GAF-like_dom_sf"/>
</dbReference>
<dbReference type="PANTHER" id="PTHR45138">
    <property type="entry name" value="REGULATORY COMPONENTS OF SENSORY TRANSDUCTION SYSTEM"/>
    <property type="match status" value="1"/>
</dbReference>
<evidence type="ECO:0000259" key="1">
    <source>
        <dbReference type="PROSITE" id="PS50887"/>
    </source>
</evidence>
<feature type="domain" description="GGDEF" evidence="1">
    <location>
        <begin position="563"/>
        <end position="694"/>
    </location>
</feature>
<reference evidence="2 3" key="1">
    <citation type="submission" date="2019-07" db="EMBL/GenBank/DDBJ databases">
        <title>Whole genome shotgun sequence of Clostridium butyricum NBRC 3858.</title>
        <authorList>
            <person name="Hosoyama A."/>
            <person name="Uohara A."/>
            <person name="Ohji S."/>
            <person name="Ichikawa N."/>
        </authorList>
    </citation>
    <scope>NUCLEOTIDE SEQUENCE [LARGE SCALE GENOMIC DNA]</scope>
    <source>
        <strain evidence="2 3">NBRC 3858</strain>
    </source>
</reference>
<dbReference type="SUPFAM" id="SSF55781">
    <property type="entry name" value="GAF domain-like"/>
    <property type="match status" value="1"/>
</dbReference>
<dbReference type="GO" id="GO:0052621">
    <property type="term" value="F:diguanylate cyclase activity"/>
    <property type="evidence" value="ECO:0007669"/>
    <property type="project" value="TreeGrafter"/>
</dbReference>
<name>A0A512TM18_CLOBU</name>
<dbReference type="Gene3D" id="1.25.40.10">
    <property type="entry name" value="Tetratricopeptide repeat domain"/>
    <property type="match status" value="2"/>
</dbReference>
<dbReference type="SUPFAM" id="SSF48452">
    <property type="entry name" value="TPR-like"/>
    <property type="match status" value="2"/>
</dbReference>
<dbReference type="SMART" id="SM00065">
    <property type="entry name" value="GAF"/>
    <property type="match status" value="1"/>
</dbReference>
<dbReference type="PANTHER" id="PTHR45138:SF9">
    <property type="entry name" value="DIGUANYLATE CYCLASE DGCM-RELATED"/>
    <property type="match status" value="1"/>
</dbReference>
<dbReference type="InterPro" id="IPR000160">
    <property type="entry name" value="GGDEF_dom"/>
</dbReference>
<dbReference type="SMART" id="SM00267">
    <property type="entry name" value="GGDEF"/>
    <property type="match status" value="1"/>
</dbReference>
<dbReference type="SMART" id="SM00028">
    <property type="entry name" value="TPR"/>
    <property type="match status" value="4"/>
</dbReference>
<dbReference type="Proteomes" id="UP000321089">
    <property type="component" value="Unassembled WGS sequence"/>
</dbReference>
<organism evidence="2 3">
    <name type="scientific">Clostridium butyricum</name>
    <dbReference type="NCBI Taxonomy" id="1492"/>
    <lineage>
        <taxon>Bacteria</taxon>
        <taxon>Bacillati</taxon>
        <taxon>Bacillota</taxon>
        <taxon>Clostridia</taxon>
        <taxon>Eubacteriales</taxon>
        <taxon>Clostridiaceae</taxon>
        <taxon>Clostridium</taxon>
    </lineage>
</organism>
<protein>
    <recommendedName>
        <fullName evidence="1">GGDEF domain-containing protein</fullName>
    </recommendedName>
</protein>
<sequence>MKMCLELDNHIKKFREDENYFQFFRELALKYLNIDPDYVRCVMEELIKVCEEKEYYSAHSWCILYIGWSENIKGNVSNAITLHKRALEFFENSNNDCGCAAVYNAFMVDYIQIGYLELSIENGVRGIEFYEKFNDNDAIVALMINTASVYVEYKNYGEAVSILDRIKLYRYDHRLDYEVEMNVIKAECYLGTKKYIKAEKCCIKALECIKENKFIQWEDKALLILAQIYSNTRRCEEAEEYFLSALKVSEKYKNFYMQGKVLLIWGIHHMKNKNYDKCENIFLDAINRIGCREYILIKERIYYYLSKLYEKSLDYENAYKCLKNSVKCKNILKNDSQVSLKRLKEKDMIYAVQKYKSLYDKMERISNLGKTLTANLDVEKFTYIIYEEIKKLVMLDIFAIGIYEKNKKELNYKIVFKNDKKLPGIVSKVEEGKSLGAYCICNKNDIIINNMAKEYSKYIYKVKIEKKQLQEEAKSIISIPLLLDNEATGVMTVQSYKINAYTNEDLNELKILASYVAIAMRNLQLFNEVKHFAEYDVLTECFNRNKILSLGKKIYDESKENGYDLCVAMVDVDNFKSINDNYGHGAGDHILKSVARIMKKNIGDNDYIGRYGGEEFIIIFNKKNIEQASDICENLRRRIEKSKYNIGDRSINATVSIGIFEIHDNISFSDGIKYADESLYVAKKTGKNKIVKTS</sequence>
<dbReference type="InterPro" id="IPR011990">
    <property type="entry name" value="TPR-like_helical_dom_sf"/>
</dbReference>
<dbReference type="InterPro" id="IPR050469">
    <property type="entry name" value="Diguanylate_Cyclase"/>
</dbReference>
<dbReference type="Pfam" id="PF00990">
    <property type="entry name" value="GGDEF"/>
    <property type="match status" value="1"/>
</dbReference>
<dbReference type="FunFam" id="3.30.70.270:FF:000001">
    <property type="entry name" value="Diguanylate cyclase domain protein"/>
    <property type="match status" value="1"/>
</dbReference>
<gene>
    <name evidence="2" type="ORF">CBU02nite_17090</name>
</gene>
<dbReference type="Pfam" id="PF13185">
    <property type="entry name" value="GAF_2"/>
    <property type="match status" value="1"/>
</dbReference>
<dbReference type="InterPro" id="IPR019734">
    <property type="entry name" value="TPR_rpt"/>
</dbReference>
<dbReference type="Gene3D" id="3.30.70.270">
    <property type="match status" value="1"/>
</dbReference>